<feature type="region of interest" description="Disordered" evidence="1">
    <location>
        <begin position="32"/>
        <end position="61"/>
    </location>
</feature>
<dbReference type="EMBL" id="CP028942">
    <property type="protein sequence ID" value="QKM65590.1"/>
    <property type="molecule type" value="Genomic_DNA"/>
</dbReference>
<reference evidence="2 3" key="1">
    <citation type="submission" date="2018-04" db="EMBL/GenBank/DDBJ databases">
        <title>Polynucleobacter sp. UH21B genome.</title>
        <authorList>
            <person name="Hahn M.W."/>
        </authorList>
    </citation>
    <scope>NUCLEOTIDE SEQUENCE [LARGE SCALE GENOMIC DNA]</scope>
    <source>
        <strain evidence="2 3">MWH-UH21B</strain>
    </source>
</reference>
<name>A0A6M9PT13_9BURK</name>
<gene>
    <name evidence="2" type="ORF">DCO17_10285</name>
</gene>
<proteinExistence type="predicted"/>
<evidence type="ECO:0000313" key="3">
    <source>
        <dbReference type="Proteomes" id="UP000503312"/>
    </source>
</evidence>
<dbReference type="Proteomes" id="UP000503312">
    <property type="component" value="Chromosome"/>
</dbReference>
<protein>
    <submittedName>
        <fullName evidence="2">Uncharacterized protein</fullName>
    </submittedName>
</protein>
<accession>A0A6M9PT13</accession>
<organism evidence="2 3">
    <name type="scientific">Polynucleobacter tropicus</name>
    <dbReference type="NCBI Taxonomy" id="1743174"/>
    <lineage>
        <taxon>Bacteria</taxon>
        <taxon>Pseudomonadati</taxon>
        <taxon>Pseudomonadota</taxon>
        <taxon>Betaproteobacteria</taxon>
        <taxon>Burkholderiales</taxon>
        <taxon>Burkholderiaceae</taxon>
        <taxon>Polynucleobacter</taxon>
    </lineage>
</organism>
<dbReference type="RefSeq" id="WP_173956625.1">
    <property type="nucleotide sequence ID" value="NZ_CP028942.1"/>
</dbReference>
<evidence type="ECO:0000256" key="1">
    <source>
        <dbReference type="SAM" id="MobiDB-lite"/>
    </source>
</evidence>
<keyword evidence="3" id="KW-1185">Reference proteome</keyword>
<evidence type="ECO:0000313" key="2">
    <source>
        <dbReference type="EMBL" id="QKM65590.1"/>
    </source>
</evidence>
<sequence>MKIKEVAATQPLTPEKARIKALQTQKDNLNRQLKAERDRQKISKAQKNLALAMHPTLAKPI</sequence>
<dbReference type="AlphaFoldDB" id="A0A6M9PT13"/>
<dbReference type="KEGG" id="ptrp:DCO17_10285"/>